<evidence type="ECO:0000313" key="1">
    <source>
        <dbReference type="EMBL" id="KAL0126086.1"/>
    </source>
</evidence>
<keyword evidence="2" id="KW-1185">Reference proteome</keyword>
<sequence length="55" mass="6454">MTNFQAAARISFVIRSRSCSSEIKEKINCQWRYRSSEDTKSYFLISSLCNKIIRS</sequence>
<gene>
    <name evidence="1" type="ORF">PUN28_004896</name>
</gene>
<dbReference type="Proteomes" id="UP001430953">
    <property type="component" value="Unassembled WGS sequence"/>
</dbReference>
<name>A0AAW2GFN0_9HYME</name>
<reference evidence="1 2" key="1">
    <citation type="submission" date="2023-03" db="EMBL/GenBank/DDBJ databases">
        <title>High recombination rates correlate with genetic variation in Cardiocondyla obscurior ants.</title>
        <authorList>
            <person name="Errbii M."/>
        </authorList>
    </citation>
    <scope>NUCLEOTIDE SEQUENCE [LARGE SCALE GENOMIC DNA]</scope>
    <source>
        <strain evidence="1">Alpha-2009</strain>
        <tissue evidence="1">Whole body</tissue>
    </source>
</reference>
<dbReference type="AlphaFoldDB" id="A0AAW2GFN0"/>
<evidence type="ECO:0000313" key="2">
    <source>
        <dbReference type="Proteomes" id="UP001430953"/>
    </source>
</evidence>
<accession>A0AAW2GFN0</accession>
<proteinExistence type="predicted"/>
<organism evidence="1 2">
    <name type="scientific">Cardiocondyla obscurior</name>
    <dbReference type="NCBI Taxonomy" id="286306"/>
    <lineage>
        <taxon>Eukaryota</taxon>
        <taxon>Metazoa</taxon>
        <taxon>Ecdysozoa</taxon>
        <taxon>Arthropoda</taxon>
        <taxon>Hexapoda</taxon>
        <taxon>Insecta</taxon>
        <taxon>Pterygota</taxon>
        <taxon>Neoptera</taxon>
        <taxon>Endopterygota</taxon>
        <taxon>Hymenoptera</taxon>
        <taxon>Apocrita</taxon>
        <taxon>Aculeata</taxon>
        <taxon>Formicoidea</taxon>
        <taxon>Formicidae</taxon>
        <taxon>Myrmicinae</taxon>
        <taxon>Cardiocondyla</taxon>
    </lineage>
</organism>
<dbReference type="EMBL" id="JADYXP020000004">
    <property type="protein sequence ID" value="KAL0126086.1"/>
    <property type="molecule type" value="Genomic_DNA"/>
</dbReference>
<protein>
    <submittedName>
        <fullName evidence="1">Uncharacterized protein</fullName>
    </submittedName>
</protein>
<comment type="caution">
    <text evidence="1">The sequence shown here is derived from an EMBL/GenBank/DDBJ whole genome shotgun (WGS) entry which is preliminary data.</text>
</comment>